<dbReference type="SMART" id="SM00544">
    <property type="entry name" value="MA3"/>
    <property type="match status" value="1"/>
</dbReference>
<reference evidence="7 8" key="1">
    <citation type="journal article" date="2024" name="G3 (Bethesda)">
        <title>Genome assembly of Hibiscus sabdariffa L. provides insights into metabolisms of medicinal natural products.</title>
        <authorList>
            <person name="Kim T."/>
        </authorList>
    </citation>
    <scope>NUCLEOTIDE SEQUENCE [LARGE SCALE GENOMIC DNA]</scope>
    <source>
        <strain evidence="7">TK-2024</strain>
        <tissue evidence="7">Old leaves</tissue>
    </source>
</reference>
<feature type="region of interest" description="Disordered" evidence="5">
    <location>
        <begin position="21"/>
        <end position="66"/>
    </location>
</feature>
<accession>A0ABR2A9N9</accession>
<evidence type="ECO:0000256" key="2">
    <source>
        <dbReference type="ARBA" id="ARBA00022540"/>
    </source>
</evidence>
<keyword evidence="2" id="KW-0396">Initiation factor</keyword>
<evidence type="ECO:0000259" key="6">
    <source>
        <dbReference type="PROSITE" id="PS51366"/>
    </source>
</evidence>
<dbReference type="PANTHER" id="PTHR23253">
    <property type="entry name" value="EUKARYOTIC TRANSLATION INITIATION FACTOR 4 GAMMA"/>
    <property type="match status" value="1"/>
</dbReference>
<evidence type="ECO:0000256" key="1">
    <source>
        <dbReference type="ARBA" id="ARBA00005775"/>
    </source>
</evidence>
<keyword evidence="3" id="KW-0810">Translation regulation</keyword>
<evidence type="ECO:0000256" key="3">
    <source>
        <dbReference type="ARBA" id="ARBA00022845"/>
    </source>
</evidence>
<comment type="similarity">
    <text evidence="1">Belongs to the eukaryotic initiation factor 4G family.</text>
</comment>
<feature type="compositionally biased region" description="Polar residues" evidence="5">
    <location>
        <begin position="199"/>
        <end position="215"/>
    </location>
</feature>
<feature type="compositionally biased region" description="Polar residues" evidence="5">
    <location>
        <begin position="118"/>
        <end position="128"/>
    </location>
</feature>
<gene>
    <name evidence="7" type="ORF">V6N11_047446</name>
</gene>
<sequence length="338" mass="37456">MKLSSRVRFMLKDAIDLRKNKWQQRRKVEGPKKIEEVHRDAAQERQAQASRLAHGPGINASTRRAPMDFGPRGSLLSSPGSQMGSFRGVPNQARGFGAQDVRMDDKQSFEARTLGPSGISSNYTTDASPASGDSRRVTTGMNGFNSLSERTTYGSREDLMPRYGTDKSAMPTTYDHLSSQERGMNFGNRGSDPSFDRSPASSATRSQRSSFTQNVPPEKGLSEERLHDMFVDAIKGFYSARDEKEVALCIKDLNSPSFHPSMIVHFVTDSFERKDVERNLLAKLLVNLTRSHDGVLSQVQLVKGFESVLSTLEDVVNDAPKAAKFLGCIFAKLIIEKV</sequence>
<name>A0ABR2A9N9_9ROSI</name>
<dbReference type="EMBL" id="JBBPBN010000310">
    <property type="protein sequence ID" value="KAK8489492.1"/>
    <property type="molecule type" value="Genomic_DNA"/>
</dbReference>
<comment type="caution">
    <text evidence="7">The sequence shown here is derived from an EMBL/GenBank/DDBJ whole genome shotgun (WGS) entry which is preliminary data.</text>
</comment>
<dbReference type="InterPro" id="IPR003891">
    <property type="entry name" value="Initiation_fac_eIF4g_MI"/>
</dbReference>
<feature type="compositionally biased region" description="Polar residues" evidence="5">
    <location>
        <begin position="137"/>
        <end position="154"/>
    </location>
</feature>
<dbReference type="InterPro" id="IPR016024">
    <property type="entry name" value="ARM-type_fold"/>
</dbReference>
<feature type="domain" description="MI" evidence="6">
    <location>
        <begin position="225"/>
        <end position="338"/>
    </location>
</feature>
<keyword evidence="4" id="KW-0648">Protein biosynthesis</keyword>
<evidence type="ECO:0000313" key="8">
    <source>
        <dbReference type="Proteomes" id="UP001396334"/>
    </source>
</evidence>
<dbReference type="PANTHER" id="PTHR23253:SF9">
    <property type="entry name" value="EUKARYOTIC TRANSLATION INITIATION FACTOR 4 GAMMA 2"/>
    <property type="match status" value="1"/>
</dbReference>
<dbReference type="Proteomes" id="UP001396334">
    <property type="component" value="Unassembled WGS sequence"/>
</dbReference>
<dbReference type="PROSITE" id="PS51366">
    <property type="entry name" value="MI"/>
    <property type="match status" value="1"/>
</dbReference>
<dbReference type="Pfam" id="PF02847">
    <property type="entry name" value="MA3"/>
    <property type="match status" value="1"/>
</dbReference>
<feature type="region of interest" description="Disordered" evidence="5">
    <location>
        <begin position="108"/>
        <end position="223"/>
    </location>
</feature>
<dbReference type="SUPFAM" id="SSF48371">
    <property type="entry name" value="ARM repeat"/>
    <property type="match status" value="2"/>
</dbReference>
<proteinExistence type="inferred from homology"/>
<dbReference type="Gene3D" id="1.25.40.180">
    <property type="match status" value="2"/>
</dbReference>
<protein>
    <recommendedName>
        <fullName evidence="6">MI domain-containing protein</fullName>
    </recommendedName>
</protein>
<evidence type="ECO:0000256" key="4">
    <source>
        <dbReference type="ARBA" id="ARBA00022917"/>
    </source>
</evidence>
<evidence type="ECO:0000256" key="5">
    <source>
        <dbReference type="SAM" id="MobiDB-lite"/>
    </source>
</evidence>
<feature type="compositionally biased region" description="Basic and acidic residues" evidence="5">
    <location>
        <begin position="26"/>
        <end position="43"/>
    </location>
</feature>
<evidence type="ECO:0000313" key="7">
    <source>
        <dbReference type="EMBL" id="KAK8489492.1"/>
    </source>
</evidence>
<keyword evidence="8" id="KW-1185">Reference proteome</keyword>
<organism evidence="7 8">
    <name type="scientific">Hibiscus sabdariffa</name>
    <name type="common">roselle</name>
    <dbReference type="NCBI Taxonomy" id="183260"/>
    <lineage>
        <taxon>Eukaryota</taxon>
        <taxon>Viridiplantae</taxon>
        <taxon>Streptophyta</taxon>
        <taxon>Embryophyta</taxon>
        <taxon>Tracheophyta</taxon>
        <taxon>Spermatophyta</taxon>
        <taxon>Magnoliopsida</taxon>
        <taxon>eudicotyledons</taxon>
        <taxon>Gunneridae</taxon>
        <taxon>Pentapetalae</taxon>
        <taxon>rosids</taxon>
        <taxon>malvids</taxon>
        <taxon>Malvales</taxon>
        <taxon>Malvaceae</taxon>
        <taxon>Malvoideae</taxon>
        <taxon>Hibiscus</taxon>
    </lineage>
</organism>